<feature type="compositionally biased region" description="Polar residues" evidence="1">
    <location>
        <begin position="822"/>
        <end position="837"/>
    </location>
</feature>
<name>A0AAW1P2S6_9CHLO</name>
<comment type="caution">
    <text evidence="5">The sequence shown here is derived from an EMBL/GenBank/DDBJ whole genome shotgun (WGS) entry which is preliminary data.</text>
</comment>
<feature type="region of interest" description="Disordered" evidence="1">
    <location>
        <begin position="189"/>
        <end position="210"/>
    </location>
</feature>
<keyword evidence="2" id="KW-1133">Transmembrane helix</keyword>
<proteinExistence type="predicted"/>
<feature type="compositionally biased region" description="Basic and acidic residues" evidence="1">
    <location>
        <begin position="296"/>
        <end position="307"/>
    </location>
</feature>
<organism evidence="5 6">
    <name type="scientific">Symbiochloris irregularis</name>
    <dbReference type="NCBI Taxonomy" id="706552"/>
    <lineage>
        <taxon>Eukaryota</taxon>
        <taxon>Viridiplantae</taxon>
        <taxon>Chlorophyta</taxon>
        <taxon>core chlorophytes</taxon>
        <taxon>Trebouxiophyceae</taxon>
        <taxon>Trebouxiales</taxon>
        <taxon>Trebouxiaceae</taxon>
        <taxon>Symbiochloris</taxon>
    </lineage>
</organism>
<feature type="region of interest" description="Disordered" evidence="1">
    <location>
        <begin position="779"/>
        <end position="876"/>
    </location>
</feature>
<feature type="region of interest" description="Disordered" evidence="1">
    <location>
        <begin position="243"/>
        <end position="325"/>
    </location>
</feature>
<feature type="compositionally biased region" description="Polar residues" evidence="1">
    <location>
        <begin position="720"/>
        <end position="731"/>
    </location>
</feature>
<feature type="region of interest" description="Disordered" evidence="1">
    <location>
        <begin position="364"/>
        <end position="389"/>
    </location>
</feature>
<accession>A0AAW1P2S6</accession>
<gene>
    <name evidence="5" type="ORF">WJX73_006238</name>
</gene>
<dbReference type="AlphaFoldDB" id="A0AAW1P2S6"/>
<feature type="compositionally biased region" description="Polar residues" evidence="1">
    <location>
        <begin position="245"/>
        <end position="258"/>
    </location>
</feature>
<feature type="region of interest" description="Disordered" evidence="1">
    <location>
        <begin position="890"/>
        <end position="936"/>
    </location>
</feature>
<dbReference type="SUPFAM" id="SSF56112">
    <property type="entry name" value="Protein kinase-like (PK-like)"/>
    <property type="match status" value="1"/>
</dbReference>
<reference evidence="5 6" key="1">
    <citation type="journal article" date="2024" name="Nat. Commun.">
        <title>Phylogenomics reveals the evolutionary origins of lichenization in chlorophyte algae.</title>
        <authorList>
            <person name="Puginier C."/>
            <person name="Libourel C."/>
            <person name="Otte J."/>
            <person name="Skaloud P."/>
            <person name="Haon M."/>
            <person name="Grisel S."/>
            <person name="Petersen M."/>
            <person name="Berrin J.G."/>
            <person name="Delaux P.M."/>
            <person name="Dal Grande F."/>
            <person name="Keller J."/>
        </authorList>
    </citation>
    <scope>NUCLEOTIDE SEQUENCE [LARGE SCALE GENOMIC DNA]</scope>
    <source>
        <strain evidence="5 6">SAG 2036</strain>
    </source>
</reference>
<dbReference type="Gene3D" id="1.10.510.10">
    <property type="entry name" value="Transferase(Phosphotransferase) domain 1"/>
    <property type="match status" value="1"/>
</dbReference>
<evidence type="ECO:0000259" key="4">
    <source>
        <dbReference type="Pfam" id="PF07714"/>
    </source>
</evidence>
<feature type="transmembrane region" description="Helical" evidence="2">
    <location>
        <begin position="102"/>
        <end position="125"/>
    </location>
</feature>
<evidence type="ECO:0000313" key="6">
    <source>
        <dbReference type="Proteomes" id="UP001465755"/>
    </source>
</evidence>
<sequence>MAAALLLLLVAVCSSPSVSLASDYAYVQAQSDSMGVRLITNIPCSSSNALQVINRLAQLSSENAGNTGSLQAAGYNAVVRLYALSTSSSLLSSPDDIWRTRFIVVTCVFGVSMLVLLGGLACIALGRWQLGRRQPPVYGQFMLDSKGKAADDQSPMQTHDGNPLDSNASISTTQPLAQPVDRMRRQWGPSMDHTPLVQRQGPEPISPSHGMDLRGSGHMAQQFLEEDSLFGSVDAPVQNRPRFNFGSTAHSSADSTLATCEKTDGTSEGRVMRSHIISTLSPSVDNAGANASSTKEQTDAEQPKDASARGAAISEPQSSAQSQAAMRLPPTMIHSSIPTGLPEDMQQCWVDFLNLWNGTQEAPWLRPPSLDTHSPQERQTSHSACGAQTSSESEHLLNSHSMASLATLLARHPAWEIPSSDLALDRDAGGQPVVIAKHERYITYRAMLNGKTPVLVQAPDCPTDSFRGDTLAEVSVQLKELNSCPYLPHFHGMVLADKPFLVLEHVGATVRHTITEEAEAPFWYGDGKQTLGALTTDRVALDRDGRPRFTGAGINLLLLRSGRFRRQDLCPLDYTPPEVLLGQRCTSAADIFQYAILVWELITRDLPIRGAVREVLVPDECPPIIAGLLAGCMARNAAHRPTTSQVIFTIQECWDYQPPPIATTPHSMSQASSWPWATLGDQLLATGRSSSIGICEGIPSPLMNSLTDLTNREGLEANRRSSSLNSAVPNTQHRESMPWMSRLQGPASSLPSALPAMDRFQVAKPLFAASLTRIPSPWARRSSGVITDPFPATRNNALSRGGMSNLAKNSSSEDRSDSGASQTVSRRGGANQSQRTSLLAPRAASGKGRHMRTSFGGVGLMGRASDTRSQAGPMDNLAIREGASDNLATVMSTMSEALSAGHQEGNKGSQRSPAGGNKEQATVELASRQTGPGSSH</sequence>
<feature type="region of interest" description="Disordered" evidence="1">
    <location>
        <begin position="716"/>
        <end position="737"/>
    </location>
</feature>
<feature type="domain" description="Serine-threonine/tyrosine-protein kinase catalytic" evidence="4">
    <location>
        <begin position="566"/>
        <end position="647"/>
    </location>
</feature>
<keyword evidence="2" id="KW-0472">Membrane</keyword>
<evidence type="ECO:0000256" key="3">
    <source>
        <dbReference type="SAM" id="SignalP"/>
    </source>
</evidence>
<feature type="chain" id="PRO_5043923553" description="Serine-threonine/tyrosine-protein kinase catalytic domain-containing protein" evidence="3">
    <location>
        <begin position="22"/>
        <end position="936"/>
    </location>
</feature>
<keyword evidence="3" id="KW-0732">Signal</keyword>
<feature type="compositionally biased region" description="Polar residues" evidence="1">
    <location>
        <begin position="927"/>
        <end position="936"/>
    </location>
</feature>
<feature type="compositionally biased region" description="Polar residues" evidence="1">
    <location>
        <begin position="276"/>
        <end position="295"/>
    </location>
</feature>
<dbReference type="EMBL" id="JALJOQ010000054">
    <property type="protein sequence ID" value="KAK9804036.1"/>
    <property type="molecule type" value="Genomic_DNA"/>
</dbReference>
<feature type="compositionally biased region" description="Polar residues" evidence="1">
    <location>
        <begin position="154"/>
        <end position="176"/>
    </location>
</feature>
<dbReference type="Pfam" id="PF07714">
    <property type="entry name" value="PK_Tyr_Ser-Thr"/>
    <property type="match status" value="1"/>
</dbReference>
<evidence type="ECO:0000256" key="1">
    <source>
        <dbReference type="SAM" id="MobiDB-lite"/>
    </source>
</evidence>
<keyword evidence="2" id="KW-0812">Transmembrane</keyword>
<feature type="region of interest" description="Disordered" evidence="1">
    <location>
        <begin position="146"/>
        <end position="176"/>
    </location>
</feature>
<feature type="signal peptide" evidence="3">
    <location>
        <begin position="1"/>
        <end position="21"/>
    </location>
</feature>
<protein>
    <recommendedName>
        <fullName evidence="4">Serine-threonine/tyrosine-protein kinase catalytic domain-containing protein</fullName>
    </recommendedName>
</protein>
<evidence type="ECO:0000313" key="5">
    <source>
        <dbReference type="EMBL" id="KAK9804036.1"/>
    </source>
</evidence>
<dbReference type="InterPro" id="IPR011009">
    <property type="entry name" value="Kinase-like_dom_sf"/>
</dbReference>
<dbReference type="GO" id="GO:0004672">
    <property type="term" value="F:protein kinase activity"/>
    <property type="evidence" value="ECO:0007669"/>
    <property type="project" value="InterPro"/>
</dbReference>
<evidence type="ECO:0000256" key="2">
    <source>
        <dbReference type="SAM" id="Phobius"/>
    </source>
</evidence>
<feature type="compositionally biased region" description="Basic and acidic residues" evidence="1">
    <location>
        <begin position="261"/>
        <end position="271"/>
    </location>
</feature>
<dbReference type="Proteomes" id="UP001465755">
    <property type="component" value="Unassembled WGS sequence"/>
</dbReference>
<keyword evidence="6" id="KW-1185">Reference proteome</keyword>
<dbReference type="InterPro" id="IPR001245">
    <property type="entry name" value="Ser-Thr/Tyr_kinase_cat_dom"/>
</dbReference>